<dbReference type="AlphaFoldDB" id="A0A2Y9AAP4"/>
<dbReference type="Pfam" id="PF02358">
    <property type="entry name" value="Trehalose_PPase"/>
    <property type="match status" value="1"/>
</dbReference>
<dbReference type="NCBIfam" id="TIGR00685">
    <property type="entry name" value="T6PP"/>
    <property type="match status" value="1"/>
</dbReference>
<evidence type="ECO:0000256" key="3">
    <source>
        <dbReference type="RuleBase" id="RU361117"/>
    </source>
</evidence>
<dbReference type="GO" id="GO:0046872">
    <property type="term" value="F:metal ion binding"/>
    <property type="evidence" value="ECO:0007669"/>
    <property type="project" value="UniProtKB-KW"/>
</dbReference>
<keyword evidence="3" id="KW-0479">Metal-binding</keyword>
<dbReference type="InterPro" id="IPR003337">
    <property type="entry name" value="Trehalose_PPase"/>
</dbReference>
<evidence type="ECO:0000313" key="5">
    <source>
        <dbReference type="Proteomes" id="UP000250222"/>
    </source>
</evidence>
<dbReference type="UniPathway" id="UPA00299"/>
<protein>
    <recommendedName>
        <fullName evidence="3">Trehalose 6-phosphate phosphatase</fullName>
        <ecNumber evidence="3">3.1.3.12</ecNumber>
    </recommendedName>
</protein>
<dbReference type="SUPFAM" id="SSF56784">
    <property type="entry name" value="HAD-like"/>
    <property type="match status" value="1"/>
</dbReference>
<dbReference type="EMBL" id="UETB01000002">
    <property type="protein sequence ID" value="SSA39337.1"/>
    <property type="molecule type" value="Genomic_DNA"/>
</dbReference>
<evidence type="ECO:0000256" key="1">
    <source>
        <dbReference type="ARBA" id="ARBA00022801"/>
    </source>
</evidence>
<name>A0A2Y9AAP4_9MICO</name>
<dbReference type="Gene3D" id="3.40.50.1000">
    <property type="entry name" value="HAD superfamily/HAD-like"/>
    <property type="match status" value="1"/>
</dbReference>
<organism evidence="4 5">
    <name type="scientific">Georgenia satyanarayanai</name>
    <dbReference type="NCBI Taxonomy" id="860221"/>
    <lineage>
        <taxon>Bacteria</taxon>
        <taxon>Bacillati</taxon>
        <taxon>Actinomycetota</taxon>
        <taxon>Actinomycetes</taxon>
        <taxon>Micrococcales</taxon>
        <taxon>Bogoriellaceae</taxon>
        <taxon>Georgenia</taxon>
    </lineage>
</organism>
<dbReference type="PANTHER" id="PTHR43768">
    <property type="entry name" value="TREHALOSE 6-PHOSPHATE PHOSPHATASE"/>
    <property type="match status" value="1"/>
</dbReference>
<comment type="function">
    <text evidence="2 3">Removes the phosphate from trehalose 6-phosphate to produce free trehalose.</text>
</comment>
<comment type="pathway">
    <text evidence="3">Glycan biosynthesis; trehalose biosynthesis.</text>
</comment>
<dbReference type="EC" id="3.1.3.12" evidence="3"/>
<evidence type="ECO:0000313" key="4">
    <source>
        <dbReference type="EMBL" id="SSA39337.1"/>
    </source>
</evidence>
<keyword evidence="3" id="KW-0460">Magnesium</keyword>
<dbReference type="GO" id="GO:0004805">
    <property type="term" value="F:trehalose-phosphatase activity"/>
    <property type="evidence" value="ECO:0007669"/>
    <property type="project" value="UniProtKB-EC"/>
</dbReference>
<comment type="cofactor">
    <cofactor evidence="3">
        <name>Mg(2+)</name>
        <dbReference type="ChEBI" id="CHEBI:18420"/>
    </cofactor>
</comment>
<comment type="similarity">
    <text evidence="3">Belongs to the trehalose phosphatase family.</text>
</comment>
<keyword evidence="5" id="KW-1185">Reference proteome</keyword>
<keyword evidence="1 3" id="KW-0378">Hydrolase</keyword>
<gene>
    <name evidence="4" type="ORF">SAMN05216184_102258</name>
</gene>
<sequence>MSESHDPGVPGPGVDVPLFVQHVEEILDQALRELAAQPSILVALDFDGVLAPLVDDPAESRIVPAAVEALARLDALPGVHVALISGREATSLVSLAEVPVGTRIVGSHGAQRGHVGLSPNQLPELVTEPLALTDEQAALRAETLRETTDLAARYEGAWVETKPASVVVHSRQCTPEDAAALTDAVLAGPATRPGLRVQEGKSVVELAVVHATKGDAVAELRADVAPQAVLFAGDDVTDEDAFAVLEPQDVGIKVGGGTTAAGYRVADPEEMAAVLLRLLELREAV</sequence>
<dbReference type="InterPro" id="IPR036412">
    <property type="entry name" value="HAD-like_sf"/>
</dbReference>
<dbReference type="PANTHER" id="PTHR43768:SF3">
    <property type="entry name" value="TREHALOSE 6-PHOSPHATE PHOSPHATASE"/>
    <property type="match status" value="1"/>
</dbReference>
<accession>A0A2Y9AAP4</accession>
<dbReference type="OrthoDB" id="9816160at2"/>
<reference evidence="4 5" key="1">
    <citation type="submission" date="2016-10" db="EMBL/GenBank/DDBJ databases">
        <authorList>
            <person name="Cai Z."/>
        </authorList>
    </citation>
    <scope>NUCLEOTIDE SEQUENCE [LARGE SCALE GENOMIC DNA]</scope>
    <source>
        <strain evidence="4 5">CGMCC 1.10826</strain>
    </source>
</reference>
<dbReference type="Gene3D" id="3.30.70.1020">
    <property type="entry name" value="Trehalose-6-phosphate phosphatase related protein, domain 2"/>
    <property type="match status" value="1"/>
</dbReference>
<dbReference type="RefSeq" id="WP_110851577.1">
    <property type="nucleotide sequence ID" value="NZ_QKLZ01000002.1"/>
</dbReference>
<dbReference type="InterPro" id="IPR023214">
    <property type="entry name" value="HAD_sf"/>
</dbReference>
<comment type="catalytic activity">
    <reaction evidence="3">
        <text>alpha,alpha-trehalose 6-phosphate + H2O = alpha,alpha-trehalose + phosphate</text>
        <dbReference type="Rhea" id="RHEA:23420"/>
        <dbReference type="ChEBI" id="CHEBI:15377"/>
        <dbReference type="ChEBI" id="CHEBI:16551"/>
        <dbReference type="ChEBI" id="CHEBI:43474"/>
        <dbReference type="ChEBI" id="CHEBI:58429"/>
        <dbReference type="EC" id="3.1.3.12"/>
    </reaction>
</comment>
<dbReference type="Proteomes" id="UP000250222">
    <property type="component" value="Unassembled WGS sequence"/>
</dbReference>
<dbReference type="InterPro" id="IPR044651">
    <property type="entry name" value="OTSB-like"/>
</dbReference>
<proteinExistence type="inferred from homology"/>
<dbReference type="GO" id="GO:0005992">
    <property type="term" value="P:trehalose biosynthetic process"/>
    <property type="evidence" value="ECO:0007669"/>
    <property type="project" value="UniProtKB-UniPathway"/>
</dbReference>
<evidence type="ECO:0000256" key="2">
    <source>
        <dbReference type="ARBA" id="ARBA00024179"/>
    </source>
</evidence>